<keyword evidence="1" id="KW-0479">Metal-binding</keyword>
<evidence type="ECO:0000313" key="4">
    <source>
        <dbReference type="EMBL" id="QUV94260.1"/>
    </source>
</evidence>
<keyword evidence="5" id="KW-1185">Reference proteome</keyword>
<feature type="domain" description="Peptidase M20 dimerisation" evidence="3">
    <location>
        <begin position="202"/>
        <end position="290"/>
    </location>
</feature>
<reference evidence="4 5" key="1">
    <citation type="submission" date="2021-03" db="EMBL/GenBank/DDBJ databases">
        <title>Genomic and phenotypic characterization of Chloracidobacterium isolates provides evidence for multiple species.</title>
        <authorList>
            <person name="Saini M.K."/>
            <person name="Costas A.M.G."/>
            <person name="Tank M."/>
            <person name="Bryant D.A."/>
        </authorList>
    </citation>
    <scope>NUCLEOTIDE SEQUENCE [LARGE SCALE GENOMIC DNA]</scope>
    <source>
        <strain evidence="4 5">N</strain>
    </source>
</reference>
<dbReference type="RefSeq" id="WP_211422564.1">
    <property type="nucleotide sequence ID" value="NZ_CP072642.1"/>
</dbReference>
<protein>
    <submittedName>
        <fullName evidence="4">M20/M25/M40 family metallo-hydrolase</fullName>
    </submittedName>
</protein>
<dbReference type="Proteomes" id="UP000677668">
    <property type="component" value="Chromosome 1"/>
</dbReference>
<dbReference type="Pfam" id="PF07687">
    <property type="entry name" value="M20_dimer"/>
    <property type="match status" value="1"/>
</dbReference>
<evidence type="ECO:0000313" key="5">
    <source>
        <dbReference type="Proteomes" id="UP000677668"/>
    </source>
</evidence>
<sequence>MSVTLAGDTPETVVEALSGTPLMRRLTAYLTTTADAITREHLAVTEIPAPPFHEAARAAFVADRLRDSGLSSVWQDAEGNVYGWLPGTEKTLARAPIVLAAHLDTVFPPGTDVNVRVQGTRLCAPGIADNACGVAGLLALARAFVTQSVQFSGPVCFVGTVGEEGSGNLRGARAVVEQFPHMRSFIALDGPGLEHITCRAIGSRRFCVTFHGPGGHSWADFGTVNPVHALGEFISRVRRLPLRRGATCTVAIASGGSAINAIPAMAQGEVDCRAHRMADLDALEHALQLAAVEAQQAEIQHATRQRRLSVAVQRLGERPAGETPSTSPLVQCAIAATRACGRRPVLESGSTDANVPMALGIPAIAIGVGGEYGGCHTLEEWYDPVGRPQALVRAALLVLALDQLVAASPEVARPLAASHAVSSLPEPE</sequence>
<accession>A0ABX8B3H0</accession>
<dbReference type="SUPFAM" id="SSF53187">
    <property type="entry name" value="Zn-dependent exopeptidases"/>
    <property type="match status" value="1"/>
</dbReference>
<proteinExistence type="predicted"/>
<dbReference type="PANTHER" id="PTHR43808">
    <property type="entry name" value="ACETYLORNITHINE DEACETYLASE"/>
    <property type="match status" value="1"/>
</dbReference>
<dbReference type="Pfam" id="PF01546">
    <property type="entry name" value="Peptidase_M20"/>
    <property type="match status" value="1"/>
</dbReference>
<name>A0ABX8B3H0_9BACT</name>
<dbReference type="InterPro" id="IPR050072">
    <property type="entry name" value="Peptidase_M20A"/>
</dbReference>
<dbReference type="InterPro" id="IPR036264">
    <property type="entry name" value="Bact_exopeptidase_dim_dom"/>
</dbReference>
<gene>
    <name evidence="4" type="ORF">J8C05_02075</name>
</gene>
<keyword evidence="2" id="KW-0378">Hydrolase</keyword>
<organism evidence="4 5">
    <name type="scientific">Chloracidobacterium sp. N</name>
    <dbReference type="NCBI Taxonomy" id="2821540"/>
    <lineage>
        <taxon>Bacteria</taxon>
        <taxon>Pseudomonadati</taxon>
        <taxon>Acidobacteriota</taxon>
        <taxon>Terriglobia</taxon>
        <taxon>Terriglobales</taxon>
        <taxon>Acidobacteriaceae</taxon>
        <taxon>Chloracidobacterium</taxon>
        <taxon>Chloracidobacterium aggregatum</taxon>
    </lineage>
</organism>
<evidence type="ECO:0000259" key="3">
    <source>
        <dbReference type="Pfam" id="PF07687"/>
    </source>
</evidence>
<evidence type="ECO:0000256" key="2">
    <source>
        <dbReference type="ARBA" id="ARBA00022801"/>
    </source>
</evidence>
<dbReference type="InterPro" id="IPR002933">
    <property type="entry name" value="Peptidase_M20"/>
</dbReference>
<dbReference type="Gene3D" id="3.30.70.360">
    <property type="match status" value="1"/>
</dbReference>
<dbReference type="Gene3D" id="3.40.630.10">
    <property type="entry name" value="Zn peptidases"/>
    <property type="match status" value="1"/>
</dbReference>
<dbReference type="SUPFAM" id="SSF55031">
    <property type="entry name" value="Bacterial exopeptidase dimerisation domain"/>
    <property type="match status" value="1"/>
</dbReference>
<dbReference type="InterPro" id="IPR011650">
    <property type="entry name" value="Peptidase_M20_dimer"/>
</dbReference>
<evidence type="ECO:0000256" key="1">
    <source>
        <dbReference type="ARBA" id="ARBA00022723"/>
    </source>
</evidence>
<dbReference type="PANTHER" id="PTHR43808:SF17">
    <property type="entry name" value="PEPTIDASE M20"/>
    <property type="match status" value="1"/>
</dbReference>
<dbReference type="EMBL" id="CP072642">
    <property type="protein sequence ID" value="QUV94260.1"/>
    <property type="molecule type" value="Genomic_DNA"/>
</dbReference>